<comment type="caution">
    <text evidence="1">The sequence shown here is derived from an EMBL/GenBank/DDBJ whole genome shotgun (WGS) entry which is preliminary data.</text>
</comment>
<accession>A0AA39YDM5</accession>
<keyword evidence="2" id="KW-1185">Reference proteome</keyword>
<name>A0AA39YDM5_9PEZI</name>
<dbReference type="AlphaFoldDB" id="A0AA39YDM5"/>
<proteinExistence type="predicted"/>
<dbReference type="Proteomes" id="UP001175001">
    <property type="component" value="Unassembled WGS sequence"/>
</dbReference>
<protein>
    <recommendedName>
        <fullName evidence="3">Lipocalin-like domain-containing protein</fullName>
    </recommendedName>
</protein>
<evidence type="ECO:0000313" key="2">
    <source>
        <dbReference type="Proteomes" id="UP001175001"/>
    </source>
</evidence>
<sequence>MSPGKKALKCLVGAWGYINATLYNTATGDIVTDDWGYPVPSGMELFTPNGYTALIAVPNDRTHPELRPAYLNPGDPSSGTDAEWALIGKNSLVGAGPFHLSDVTDGQDECEGPQGIMTGSILTSTLPGLERPFKFSFKFYDDCSVWVLHEDMGEDLERVVWYYAKADQDVYD</sequence>
<dbReference type="EMBL" id="JAUJDW010000034">
    <property type="protein sequence ID" value="KAK0650613.1"/>
    <property type="molecule type" value="Genomic_DNA"/>
</dbReference>
<gene>
    <name evidence="1" type="ORF">DIS24_g6673</name>
</gene>
<organism evidence="1 2">
    <name type="scientific">Lasiodiplodia hormozganensis</name>
    <dbReference type="NCBI Taxonomy" id="869390"/>
    <lineage>
        <taxon>Eukaryota</taxon>
        <taxon>Fungi</taxon>
        <taxon>Dikarya</taxon>
        <taxon>Ascomycota</taxon>
        <taxon>Pezizomycotina</taxon>
        <taxon>Dothideomycetes</taxon>
        <taxon>Dothideomycetes incertae sedis</taxon>
        <taxon>Botryosphaeriales</taxon>
        <taxon>Botryosphaeriaceae</taxon>
        <taxon>Lasiodiplodia</taxon>
    </lineage>
</organism>
<evidence type="ECO:0008006" key="3">
    <source>
        <dbReference type="Google" id="ProtNLM"/>
    </source>
</evidence>
<evidence type="ECO:0000313" key="1">
    <source>
        <dbReference type="EMBL" id="KAK0650613.1"/>
    </source>
</evidence>
<reference evidence="1" key="1">
    <citation type="submission" date="2023-06" db="EMBL/GenBank/DDBJ databases">
        <title>Multi-omics analyses reveal the molecular pathogenesis toolkit of Lasiodiplodia hormozganensis, a cross-kingdom pathogen.</title>
        <authorList>
            <person name="Felix C."/>
            <person name="Meneses R."/>
            <person name="Goncalves M.F.M."/>
            <person name="Tilleman L."/>
            <person name="Duarte A.S."/>
            <person name="Jorrin-Novo J.V."/>
            <person name="Van De Peer Y."/>
            <person name="Deforce D."/>
            <person name="Van Nieuwerburgh F."/>
            <person name="Esteves A.C."/>
            <person name="Alves A."/>
        </authorList>
    </citation>
    <scope>NUCLEOTIDE SEQUENCE</scope>
    <source>
        <strain evidence="1">CBS 339.90</strain>
    </source>
</reference>